<name>A0A8A1MI22_AJECA</name>
<evidence type="ECO:0000313" key="3">
    <source>
        <dbReference type="Proteomes" id="UP000663671"/>
    </source>
</evidence>
<organism evidence="2 3">
    <name type="scientific">Ajellomyces capsulatus</name>
    <name type="common">Darling's disease fungus</name>
    <name type="synonym">Histoplasma capsulatum</name>
    <dbReference type="NCBI Taxonomy" id="5037"/>
    <lineage>
        <taxon>Eukaryota</taxon>
        <taxon>Fungi</taxon>
        <taxon>Dikarya</taxon>
        <taxon>Ascomycota</taxon>
        <taxon>Pezizomycotina</taxon>
        <taxon>Eurotiomycetes</taxon>
        <taxon>Eurotiomycetidae</taxon>
        <taxon>Onygenales</taxon>
        <taxon>Ajellomycetaceae</taxon>
        <taxon>Histoplasma</taxon>
    </lineage>
</organism>
<dbReference type="Proteomes" id="UP000663671">
    <property type="component" value="Chromosome 3"/>
</dbReference>
<evidence type="ECO:0000256" key="1">
    <source>
        <dbReference type="SAM" id="MobiDB-lite"/>
    </source>
</evidence>
<feature type="region of interest" description="Disordered" evidence="1">
    <location>
        <begin position="90"/>
        <end position="147"/>
    </location>
</feature>
<feature type="compositionally biased region" description="Basic and acidic residues" evidence="1">
    <location>
        <begin position="106"/>
        <end position="128"/>
    </location>
</feature>
<dbReference type="OrthoDB" id="4180910at2759"/>
<reference evidence="2" key="1">
    <citation type="submission" date="2021-01" db="EMBL/GenBank/DDBJ databases">
        <title>Chromosome-level genome assembly of a human fungal pathogen reveals clustering of transcriptionally co-regulated genes.</title>
        <authorList>
            <person name="Voorhies M."/>
            <person name="Cohen S."/>
            <person name="Shea T.P."/>
            <person name="Petrus S."/>
            <person name="Munoz J.F."/>
            <person name="Poplawski S."/>
            <person name="Goldman W.E."/>
            <person name="Michael T."/>
            <person name="Cuomo C.A."/>
            <person name="Sil A."/>
            <person name="Beyhan S."/>
        </authorList>
    </citation>
    <scope>NUCLEOTIDE SEQUENCE</scope>
    <source>
        <strain evidence="2">WU24</strain>
    </source>
</reference>
<accession>A0A8A1MI22</accession>
<evidence type="ECO:0000313" key="2">
    <source>
        <dbReference type="EMBL" id="QSS66278.1"/>
    </source>
</evidence>
<proteinExistence type="predicted"/>
<dbReference type="EMBL" id="CP069115">
    <property type="protein sequence ID" value="QSS66278.1"/>
    <property type="molecule type" value="Genomic_DNA"/>
</dbReference>
<sequence>MLLNPASLRTEFRARNIRNDIQEAKRNSDRPKKRYWFKKIMMKLWRPLGEITLLNTIKEKRREKRAARGPYQPAPMHTEYQYVYADVPSSTSELEHDIDNDSNLANERESLASDASSVREEDMLHQDGFDMLNNGKEFKRRADENGD</sequence>
<dbReference type="VEuPathDB" id="FungiDB:I7I51_07135"/>
<dbReference type="AlphaFoldDB" id="A0A8A1MI22"/>
<feature type="compositionally biased region" description="Basic and acidic residues" evidence="1">
    <location>
        <begin position="136"/>
        <end position="147"/>
    </location>
</feature>
<gene>
    <name evidence="2" type="ORF">I7I51_07135</name>
</gene>
<protein>
    <submittedName>
        <fullName evidence="2">Uncharacterized protein</fullName>
    </submittedName>
</protein>